<dbReference type="PANTHER" id="PTHR21496:SF23">
    <property type="entry name" value="3-PHENYLPROPIONATE_CINNAMIC ACID DIOXYGENASE FERREDOXIN SUBUNIT"/>
    <property type="match status" value="1"/>
</dbReference>
<protein>
    <submittedName>
        <fullName evidence="6">Rieske (2Fe-2S) protein</fullName>
    </submittedName>
</protein>
<dbReference type="Proteomes" id="UP001328733">
    <property type="component" value="Unassembled WGS sequence"/>
</dbReference>
<reference evidence="6 7" key="1">
    <citation type="submission" date="2024-01" db="EMBL/GenBank/DDBJ databases">
        <title>Genomic insights into the taxonomy and metabolism of the cyanobacterium Pannus brasiliensis CCIBt3594.</title>
        <authorList>
            <person name="Machado M."/>
            <person name="Botero N.B."/>
            <person name="Andreote A.P.D."/>
            <person name="Feitosa A.M.T."/>
            <person name="Popin R."/>
            <person name="Sivonen K."/>
            <person name="Fiore M.F."/>
        </authorList>
    </citation>
    <scope>NUCLEOTIDE SEQUENCE [LARGE SCALE GENOMIC DNA]</scope>
    <source>
        <strain evidence="6 7">CCIBt3594</strain>
    </source>
</reference>
<dbReference type="PANTHER" id="PTHR21496">
    <property type="entry name" value="FERREDOXIN-RELATED"/>
    <property type="match status" value="1"/>
</dbReference>
<keyword evidence="3" id="KW-0408">Iron</keyword>
<gene>
    <name evidence="6" type="ORF">V0288_05915</name>
</gene>
<keyword evidence="1" id="KW-0001">2Fe-2S</keyword>
<evidence type="ECO:0000256" key="3">
    <source>
        <dbReference type="ARBA" id="ARBA00023004"/>
    </source>
</evidence>
<dbReference type="SUPFAM" id="SSF50022">
    <property type="entry name" value="ISP domain"/>
    <property type="match status" value="1"/>
</dbReference>
<accession>A0AAW9QFX5</accession>
<dbReference type="AlphaFoldDB" id="A0AAW9QFX5"/>
<feature type="domain" description="Rieske" evidence="5">
    <location>
        <begin position="4"/>
        <end position="114"/>
    </location>
</feature>
<dbReference type="InterPro" id="IPR036922">
    <property type="entry name" value="Rieske_2Fe-2S_sf"/>
</dbReference>
<sequence length="117" mass="13021">MSWTKVLPVESLAPGTRQVVKVGDRSILLINHEGQYHAVDNRCPHLKLSMAKGKITEDGAIVCPWHRSSFDLCSGEVKEWITWPPVMSKAMGLVAKEKVLPVFPTRVEDGSIWVEVA</sequence>
<evidence type="ECO:0000256" key="1">
    <source>
        <dbReference type="ARBA" id="ARBA00022714"/>
    </source>
</evidence>
<keyword evidence="2" id="KW-0479">Metal-binding</keyword>
<dbReference type="PROSITE" id="PS51296">
    <property type="entry name" value="RIESKE"/>
    <property type="match status" value="1"/>
</dbReference>
<dbReference type="Gene3D" id="2.102.10.10">
    <property type="entry name" value="Rieske [2Fe-2S] iron-sulphur domain"/>
    <property type="match status" value="1"/>
</dbReference>
<evidence type="ECO:0000256" key="4">
    <source>
        <dbReference type="ARBA" id="ARBA00023014"/>
    </source>
</evidence>
<keyword evidence="7" id="KW-1185">Reference proteome</keyword>
<dbReference type="InterPro" id="IPR017941">
    <property type="entry name" value="Rieske_2Fe-2S"/>
</dbReference>
<dbReference type="GO" id="GO:0016705">
    <property type="term" value="F:oxidoreductase activity, acting on paired donors, with incorporation or reduction of molecular oxygen"/>
    <property type="evidence" value="ECO:0007669"/>
    <property type="project" value="UniProtKB-ARBA"/>
</dbReference>
<dbReference type="Pfam" id="PF00355">
    <property type="entry name" value="Rieske"/>
    <property type="match status" value="1"/>
</dbReference>
<proteinExistence type="predicted"/>
<evidence type="ECO:0000259" key="5">
    <source>
        <dbReference type="PROSITE" id="PS51296"/>
    </source>
</evidence>
<comment type="caution">
    <text evidence="6">The sequence shown here is derived from an EMBL/GenBank/DDBJ whole genome shotgun (WGS) entry which is preliminary data.</text>
</comment>
<evidence type="ECO:0000313" key="7">
    <source>
        <dbReference type="Proteomes" id="UP001328733"/>
    </source>
</evidence>
<dbReference type="GO" id="GO:0004497">
    <property type="term" value="F:monooxygenase activity"/>
    <property type="evidence" value="ECO:0007669"/>
    <property type="project" value="UniProtKB-ARBA"/>
</dbReference>
<evidence type="ECO:0000313" key="6">
    <source>
        <dbReference type="EMBL" id="MEG3436650.1"/>
    </source>
</evidence>
<dbReference type="EMBL" id="JBAFSM010000009">
    <property type="protein sequence ID" value="MEG3436650.1"/>
    <property type="molecule type" value="Genomic_DNA"/>
</dbReference>
<dbReference type="GO" id="GO:0046872">
    <property type="term" value="F:metal ion binding"/>
    <property type="evidence" value="ECO:0007669"/>
    <property type="project" value="UniProtKB-KW"/>
</dbReference>
<name>A0AAW9QFX5_9CHRO</name>
<keyword evidence="4" id="KW-0411">Iron-sulfur</keyword>
<dbReference type="RefSeq" id="WP_332864114.1">
    <property type="nucleotide sequence ID" value="NZ_JBAFSM010000009.1"/>
</dbReference>
<organism evidence="6 7">
    <name type="scientific">Pannus brasiliensis CCIBt3594</name>
    <dbReference type="NCBI Taxonomy" id="1427578"/>
    <lineage>
        <taxon>Bacteria</taxon>
        <taxon>Bacillati</taxon>
        <taxon>Cyanobacteriota</taxon>
        <taxon>Cyanophyceae</taxon>
        <taxon>Oscillatoriophycideae</taxon>
        <taxon>Chroococcales</taxon>
        <taxon>Microcystaceae</taxon>
        <taxon>Pannus</taxon>
    </lineage>
</organism>
<dbReference type="GO" id="GO:0051537">
    <property type="term" value="F:2 iron, 2 sulfur cluster binding"/>
    <property type="evidence" value="ECO:0007669"/>
    <property type="project" value="UniProtKB-KW"/>
</dbReference>
<evidence type="ECO:0000256" key="2">
    <source>
        <dbReference type="ARBA" id="ARBA00022723"/>
    </source>
</evidence>